<accession>A0A345ZXA6</accession>
<dbReference type="PANTHER" id="PTHR40254">
    <property type="entry name" value="BLR0577 PROTEIN"/>
    <property type="match status" value="1"/>
</dbReference>
<dbReference type="AlphaFoldDB" id="A0A345ZXA6"/>
<evidence type="ECO:0000313" key="4">
    <source>
        <dbReference type="Proteomes" id="UP000254889"/>
    </source>
</evidence>
<feature type="transmembrane region" description="Helical" evidence="1">
    <location>
        <begin position="7"/>
        <end position="25"/>
    </location>
</feature>
<dbReference type="SUPFAM" id="SSF51905">
    <property type="entry name" value="FAD/NAD(P)-binding domain"/>
    <property type="match status" value="1"/>
</dbReference>
<evidence type="ECO:0000259" key="2">
    <source>
        <dbReference type="Pfam" id="PF13454"/>
    </source>
</evidence>
<dbReference type="InterPro" id="IPR038732">
    <property type="entry name" value="HpyO/CreE_NAD-binding"/>
</dbReference>
<sequence length="477" mass="51292">MRRAQQHAVIVGGGASGVLLAVHLLKKSSSPLNVTLIEKRPSVGRGVAYSTSNPDHLLNVRAHNMSAFPDEPNHFSQWIAARRTRSSNDTPSALESSSFVPRGLYGDYVAGLIEPYIGAGANGRSLEVMTGECISLAENAGGVSARLSDGRSLEADLAILATGHPETEIGARCFADPWTPPAEAGIKPDDTVFILGTGLTMVDYVMALQLAGHRGPIIAMSRRGLLPKPHRPVKPFPLGPADIPTGASAAELARWLHICARTHIGRGGDWRSVVDGLRPYTQSLWQAFSAADRRRFLEHARAWWDVHRHRMAPAAELRIKAAVDAGQLTIVAAKTCGIDLSGEGAVVHFRRRGVTTLESVWVSKIVECKSSSDLAPKNTSPLLHGMLADGTVRPDALGIGLDVTDDCAVRSRSGTVSERIYAVGPLTRAAFWEITAIPDIRTQCAKLAATLIDRLSVDWHRFAKPPSAEDKTRAPDP</sequence>
<organism evidence="3 4">
    <name type="scientific">Pseudolabrys taiwanensis</name>
    <dbReference type="NCBI Taxonomy" id="331696"/>
    <lineage>
        <taxon>Bacteria</taxon>
        <taxon>Pseudomonadati</taxon>
        <taxon>Pseudomonadota</taxon>
        <taxon>Alphaproteobacteria</taxon>
        <taxon>Hyphomicrobiales</taxon>
        <taxon>Xanthobacteraceae</taxon>
        <taxon>Pseudolabrys</taxon>
    </lineage>
</organism>
<evidence type="ECO:0000313" key="3">
    <source>
        <dbReference type="EMBL" id="AXK81553.1"/>
    </source>
</evidence>
<keyword evidence="1" id="KW-0812">Transmembrane</keyword>
<dbReference type="InterPro" id="IPR036188">
    <property type="entry name" value="FAD/NAD-bd_sf"/>
</dbReference>
<dbReference type="Pfam" id="PF13454">
    <property type="entry name" value="NAD_binding_9"/>
    <property type="match status" value="1"/>
</dbReference>
<name>A0A345ZXA6_9HYPH</name>
<dbReference type="InterPro" id="IPR052189">
    <property type="entry name" value="L-asp_N-monooxygenase_NS-form"/>
</dbReference>
<keyword evidence="4" id="KW-1185">Reference proteome</keyword>
<keyword evidence="1" id="KW-1133">Transmembrane helix</keyword>
<gene>
    <name evidence="3" type="ORF">DW352_14130</name>
</gene>
<reference evidence="3 4" key="1">
    <citation type="submission" date="2018-07" db="EMBL/GenBank/DDBJ databases">
        <authorList>
            <person name="Quirk P.G."/>
            <person name="Krulwich T.A."/>
        </authorList>
    </citation>
    <scope>NUCLEOTIDE SEQUENCE [LARGE SCALE GENOMIC DNA]</scope>
    <source>
        <strain evidence="3 4">CC-BB4</strain>
    </source>
</reference>
<dbReference type="EMBL" id="CP031417">
    <property type="protein sequence ID" value="AXK81553.1"/>
    <property type="molecule type" value="Genomic_DNA"/>
</dbReference>
<feature type="domain" description="FAD-dependent urate hydroxylase HpyO/Asp monooxygenase CreE-like FAD/NAD(P)-binding" evidence="2">
    <location>
        <begin position="9"/>
        <end position="164"/>
    </location>
</feature>
<keyword evidence="1" id="KW-0472">Membrane</keyword>
<dbReference type="Proteomes" id="UP000254889">
    <property type="component" value="Chromosome"/>
</dbReference>
<dbReference type="Gene3D" id="3.50.50.60">
    <property type="entry name" value="FAD/NAD(P)-binding domain"/>
    <property type="match status" value="1"/>
</dbReference>
<dbReference type="KEGG" id="ptaw:DW352_14130"/>
<dbReference type="OrthoDB" id="101972at2"/>
<dbReference type="RefSeq" id="WP_115691932.1">
    <property type="nucleotide sequence ID" value="NZ_CP031417.1"/>
</dbReference>
<proteinExistence type="predicted"/>
<protein>
    <submittedName>
        <fullName evidence="3">FAD-dependent oxidoreductase</fullName>
    </submittedName>
</protein>
<evidence type="ECO:0000256" key="1">
    <source>
        <dbReference type="SAM" id="Phobius"/>
    </source>
</evidence>
<dbReference type="PANTHER" id="PTHR40254:SF1">
    <property type="entry name" value="BLR0577 PROTEIN"/>
    <property type="match status" value="1"/>
</dbReference>